<dbReference type="GO" id="GO:0043596">
    <property type="term" value="C:nuclear replication fork"/>
    <property type="evidence" value="ECO:0007669"/>
    <property type="project" value="TreeGrafter"/>
</dbReference>
<dbReference type="AlphaFoldDB" id="A0A914W8P5"/>
<dbReference type="Gene3D" id="3.80.10.10">
    <property type="entry name" value="Ribonuclease Inhibitor"/>
    <property type="match status" value="2"/>
</dbReference>
<dbReference type="PANTHER" id="PTHR46358:SF1">
    <property type="entry name" value="TONSOKU-LIKE PROTEIN"/>
    <property type="match status" value="1"/>
</dbReference>
<dbReference type="Pfam" id="PF13516">
    <property type="entry name" value="LRR_6"/>
    <property type="match status" value="1"/>
</dbReference>
<protein>
    <submittedName>
        <fullName evidence="5">Uncharacterized protein</fullName>
    </submittedName>
</protein>
<evidence type="ECO:0000313" key="4">
    <source>
        <dbReference type="Proteomes" id="UP000887566"/>
    </source>
</evidence>
<dbReference type="InterPro" id="IPR032675">
    <property type="entry name" value="LRR_dom_sf"/>
</dbReference>
<accession>A0A914W8P5</accession>
<dbReference type="InterPro" id="IPR001611">
    <property type="entry name" value="Leu-rich_rpt"/>
</dbReference>
<evidence type="ECO:0000313" key="5">
    <source>
        <dbReference type="WBParaSite" id="PSAMB.scaffold341size55839.g4864.t1"/>
    </source>
</evidence>
<keyword evidence="4" id="KW-1185">Reference proteome</keyword>
<comment type="subcellular location">
    <subcellularLocation>
        <location evidence="1">Nucleus</location>
    </subcellularLocation>
</comment>
<reference evidence="5" key="1">
    <citation type="submission" date="2022-11" db="UniProtKB">
        <authorList>
            <consortium name="WormBaseParasite"/>
        </authorList>
    </citation>
    <scope>IDENTIFICATION</scope>
</reference>
<dbReference type="PANTHER" id="PTHR46358">
    <property type="entry name" value="TONSOKU-LIKE PROTEIN"/>
    <property type="match status" value="1"/>
</dbReference>
<organism evidence="4 5">
    <name type="scientific">Plectus sambesii</name>
    <dbReference type="NCBI Taxonomy" id="2011161"/>
    <lineage>
        <taxon>Eukaryota</taxon>
        <taxon>Metazoa</taxon>
        <taxon>Ecdysozoa</taxon>
        <taxon>Nematoda</taxon>
        <taxon>Chromadorea</taxon>
        <taxon>Plectida</taxon>
        <taxon>Plectina</taxon>
        <taxon>Plectoidea</taxon>
        <taxon>Plectidae</taxon>
        <taxon>Plectus</taxon>
    </lineage>
</organism>
<dbReference type="GO" id="GO:0031297">
    <property type="term" value="P:replication fork processing"/>
    <property type="evidence" value="ECO:0007669"/>
    <property type="project" value="TreeGrafter"/>
</dbReference>
<dbReference type="GO" id="GO:0000724">
    <property type="term" value="P:double-strand break repair via homologous recombination"/>
    <property type="evidence" value="ECO:0007669"/>
    <property type="project" value="TreeGrafter"/>
</dbReference>
<dbReference type="InterPro" id="IPR052311">
    <property type="entry name" value="MMS22L-TONSL_complex_comp"/>
</dbReference>
<evidence type="ECO:0000256" key="1">
    <source>
        <dbReference type="ARBA" id="ARBA00004123"/>
    </source>
</evidence>
<keyword evidence="3" id="KW-0539">Nucleus</keyword>
<proteinExistence type="predicted"/>
<evidence type="ECO:0000256" key="3">
    <source>
        <dbReference type="ARBA" id="ARBA00023242"/>
    </source>
</evidence>
<name>A0A914W8P5_9BILA</name>
<sequence length="492" mass="53729">HQRAFEPLSSFTNDDNFASIGFESTPIFDTVPVPIASTSASFLPPPRPQSPSKPKVIKLTFENDSGVRIREPICHSVDSQTVADVKKTAEKLLAQKTGKLAIVKLTLMDGTELIDDNFAVDSAFGCDPSANSLNVLRIIVTEWIVQTVVERYEQFALNDKVGAYSNWKSALMLMDSSGVLTLSNSGVTGRKALPLLRALEQDCGLRELDLSGNRLQATEMKLLATIVVSQPSLQRLSLAGCSIVCEALDCFIKHLPPHASIPLKRLELSGNPLGDESGSMMASLLGRCVSLEQIDWCATRITAEFARQIRQSLQGLNHLKIVKFARNPQLGANGISVLLQSCSYLVDADFSNSAKSLDEDLTQALLTYANKPGIRTLRRLNIEGCYLPSKSAERLGSAVNMLTNLSHLNISSTSVDGAGLAMLMDVLRHNTVIAELILLNCPINCKDLPPVAAKLRDQPETFPLRVRMSEPTNNLLVKLLEPLCEQRVLRAL</sequence>
<keyword evidence="2" id="KW-0677">Repeat</keyword>
<dbReference type="WBParaSite" id="PSAMB.scaffold341size55839.g4864.t1">
    <property type="protein sequence ID" value="PSAMB.scaffold341size55839.g4864.t1"/>
    <property type="gene ID" value="PSAMB.scaffold341size55839.g4864"/>
</dbReference>
<evidence type="ECO:0000256" key="2">
    <source>
        <dbReference type="ARBA" id="ARBA00022737"/>
    </source>
</evidence>
<dbReference type="Proteomes" id="UP000887566">
    <property type="component" value="Unplaced"/>
</dbReference>
<dbReference type="SUPFAM" id="SSF52047">
    <property type="entry name" value="RNI-like"/>
    <property type="match status" value="1"/>
</dbReference>